<dbReference type="EMBL" id="QUAC01000055">
    <property type="protein sequence ID" value="REK90792.1"/>
    <property type="molecule type" value="Genomic_DNA"/>
</dbReference>
<gene>
    <name evidence="2" type="ORF">DY245_08030</name>
</gene>
<evidence type="ECO:0000313" key="3">
    <source>
        <dbReference type="Proteomes" id="UP000262477"/>
    </source>
</evidence>
<feature type="region of interest" description="Disordered" evidence="1">
    <location>
        <begin position="277"/>
        <end position="296"/>
    </location>
</feature>
<dbReference type="AlphaFoldDB" id="A0A371Q7V7"/>
<dbReference type="RefSeq" id="WP_128504999.1">
    <property type="nucleotide sequence ID" value="NZ_QUAC01000055.1"/>
</dbReference>
<dbReference type="InterPro" id="IPR027417">
    <property type="entry name" value="P-loop_NTPase"/>
</dbReference>
<organism evidence="2 3">
    <name type="scientific">Streptomyces inhibens</name>
    <dbReference type="NCBI Taxonomy" id="2293571"/>
    <lineage>
        <taxon>Bacteria</taxon>
        <taxon>Bacillati</taxon>
        <taxon>Actinomycetota</taxon>
        <taxon>Actinomycetes</taxon>
        <taxon>Kitasatosporales</taxon>
        <taxon>Streptomycetaceae</taxon>
        <taxon>Streptomyces</taxon>
    </lineage>
</organism>
<accession>A0A371Q7V7</accession>
<evidence type="ECO:0000256" key="1">
    <source>
        <dbReference type="SAM" id="MobiDB-lite"/>
    </source>
</evidence>
<name>A0A371Q7V7_STRIH</name>
<dbReference type="SUPFAM" id="SSF52540">
    <property type="entry name" value="P-loop containing nucleoside triphosphate hydrolases"/>
    <property type="match status" value="1"/>
</dbReference>
<comment type="caution">
    <text evidence="2">The sequence shown here is derived from an EMBL/GenBank/DDBJ whole genome shotgun (WGS) entry which is preliminary data.</text>
</comment>
<proteinExistence type="predicted"/>
<feature type="compositionally biased region" description="Basic and acidic residues" evidence="1">
    <location>
        <begin position="606"/>
        <end position="618"/>
    </location>
</feature>
<feature type="region of interest" description="Disordered" evidence="1">
    <location>
        <begin position="1"/>
        <end position="25"/>
    </location>
</feature>
<keyword evidence="3" id="KW-1185">Reference proteome</keyword>
<dbReference type="OrthoDB" id="3925363at2"/>
<sequence length="650" mass="68421">MSGEAGPLDGPAAQMSQDPARSGAERSIVVHGDVQGNVSTGDYTLNVIYADGKFVETESVLELPLRETPPLRAPAQADLFGRDEIVEQAFRQLTEGTSVQLYGPADIGKKAIAEAVHRKLAAQGQRGHVLSPRAGETGTLEILYQRLAEAFFGKSFLRGVDETMLHEAVADVSDVHVTVFDCELGREDVARVLHTFPGCTFLFTSPYPTLPDTAAAHQVQPLARAAAIELLSSELGLALGPVGLQNLQFDHAYRMADDKPQRLRQYAEFIKGSDQWRARAAREPHDQPPPVDPDRLSPRHQAEALAVALSEPARSVLVALATFGVPLPAAWFAPVTGDPRAADAGPELYDRRLVTYSAGTYQITEDAAAAVRNQNWAPTAAATAAEGLTAALAAKAGPPGPDPYLLLIVARALSETQQWVLVSRLVKTAAPTALAAGRGQIALRLYVLGKVAATHGGMTKDLKYYVSAEEQISNLLKGDKLAVAAALALVAAPVVPTAKIGSLFSYLAKLATANTAATAGTAAVVVAAATTVVVVASGSGVPAGCDEAKQIIVAKSQPTEMRATKDFVARSRQVASGLNAAAAKATDAKVKSALQSRANERNSVADAKEREGDDPDIHPDVVAALIAGKALHEEIKDVQEISPVCSNVLE</sequence>
<evidence type="ECO:0000313" key="2">
    <source>
        <dbReference type="EMBL" id="REK90792.1"/>
    </source>
</evidence>
<reference evidence="2 3" key="1">
    <citation type="submission" date="2018-08" db="EMBL/GenBank/DDBJ databases">
        <title>Streptomyces NEAU-D10 sp. nov., a novel Actinomycete isolated from soil.</title>
        <authorList>
            <person name="Jin L."/>
        </authorList>
    </citation>
    <scope>NUCLEOTIDE SEQUENCE [LARGE SCALE GENOMIC DNA]</scope>
    <source>
        <strain evidence="2 3">NEAU-D10</strain>
    </source>
</reference>
<protein>
    <submittedName>
        <fullName evidence="2">Uncharacterized protein</fullName>
    </submittedName>
</protein>
<feature type="region of interest" description="Disordered" evidence="1">
    <location>
        <begin position="592"/>
        <end position="618"/>
    </location>
</feature>
<dbReference type="Proteomes" id="UP000262477">
    <property type="component" value="Unassembled WGS sequence"/>
</dbReference>